<accession>A0A914Q6J8</accession>
<organism evidence="1 2">
    <name type="scientific">Panagrolaimus davidi</name>
    <dbReference type="NCBI Taxonomy" id="227884"/>
    <lineage>
        <taxon>Eukaryota</taxon>
        <taxon>Metazoa</taxon>
        <taxon>Ecdysozoa</taxon>
        <taxon>Nematoda</taxon>
        <taxon>Chromadorea</taxon>
        <taxon>Rhabditida</taxon>
        <taxon>Tylenchina</taxon>
        <taxon>Panagrolaimomorpha</taxon>
        <taxon>Panagrolaimoidea</taxon>
        <taxon>Panagrolaimidae</taxon>
        <taxon>Panagrolaimus</taxon>
    </lineage>
</organism>
<reference evidence="2" key="1">
    <citation type="submission" date="2022-11" db="UniProtKB">
        <authorList>
            <consortium name="WormBaseParasite"/>
        </authorList>
    </citation>
    <scope>IDENTIFICATION</scope>
</reference>
<dbReference type="Proteomes" id="UP000887578">
    <property type="component" value="Unplaced"/>
</dbReference>
<protein>
    <submittedName>
        <fullName evidence="2">Uncharacterized protein</fullName>
    </submittedName>
</protein>
<evidence type="ECO:0000313" key="1">
    <source>
        <dbReference type="Proteomes" id="UP000887578"/>
    </source>
</evidence>
<dbReference type="AlphaFoldDB" id="A0A914Q6J8"/>
<evidence type="ECO:0000313" key="2">
    <source>
        <dbReference type="WBParaSite" id="PDA_v2.g26611.t1"/>
    </source>
</evidence>
<name>A0A914Q6J8_9BILA</name>
<sequence length="80" mass="8950">MKKLTFINTVLIFGVENEIESSDVTLDFSFTLPLLLSPRKVFEILSANFRRLDVVSCPLSVNREYVELVSSVKEGEGGLV</sequence>
<dbReference type="WBParaSite" id="PDA_v2.g26611.t1">
    <property type="protein sequence ID" value="PDA_v2.g26611.t1"/>
    <property type="gene ID" value="PDA_v2.g26611"/>
</dbReference>
<keyword evidence="1" id="KW-1185">Reference proteome</keyword>
<proteinExistence type="predicted"/>